<sequence length="149" mass="15133">MATAWILLPMPHPPLWPLALRGSPPRQLPPFLPPAPSSRSRAAWAASLLVPSRLQLRAPPGLARRRVPPEPPGLPGGGAGAGQASAVAASFPGSTAALPLSPERSGRLDVARLAVAVAAAPLAAEHGVGLGGRPPWSSDGCAAAQRRTQ</sequence>
<gene>
    <name evidence="2" type="ORF">PCOR1329_LOCUS34885</name>
</gene>
<organism evidence="2 3">
    <name type="scientific">Prorocentrum cordatum</name>
    <dbReference type="NCBI Taxonomy" id="2364126"/>
    <lineage>
        <taxon>Eukaryota</taxon>
        <taxon>Sar</taxon>
        <taxon>Alveolata</taxon>
        <taxon>Dinophyceae</taxon>
        <taxon>Prorocentrales</taxon>
        <taxon>Prorocentraceae</taxon>
        <taxon>Prorocentrum</taxon>
    </lineage>
</organism>
<evidence type="ECO:0000313" key="3">
    <source>
        <dbReference type="Proteomes" id="UP001189429"/>
    </source>
</evidence>
<name>A0ABN9T2C2_9DINO</name>
<accession>A0ABN9T2C2</accession>
<evidence type="ECO:0000313" key="2">
    <source>
        <dbReference type="EMBL" id="CAK0839114.1"/>
    </source>
</evidence>
<keyword evidence="3" id="KW-1185">Reference proteome</keyword>
<dbReference type="EMBL" id="CAUYUJ010014271">
    <property type="protein sequence ID" value="CAK0839114.1"/>
    <property type="molecule type" value="Genomic_DNA"/>
</dbReference>
<dbReference type="Proteomes" id="UP001189429">
    <property type="component" value="Unassembled WGS sequence"/>
</dbReference>
<reference evidence="2" key="1">
    <citation type="submission" date="2023-10" db="EMBL/GenBank/DDBJ databases">
        <authorList>
            <person name="Chen Y."/>
            <person name="Shah S."/>
            <person name="Dougan E. K."/>
            <person name="Thang M."/>
            <person name="Chan C."/>
        </authorList>
    </citation>
    <scope>NUCLEOTIDE SEQUENCE [LARGE SCALE GENOMIC DNA]</scope>
</reference>
<evidence type="ECO:0000256" key="1">
    <source>
        <dbReference type="SAM" id="MobiDB-lite"/>
    </source>
</evidence>
<protein>
    <submittedName>
        <fullName evidence="2">Uncharacterized protein</fullName>
    </submittedName>
</protein>
<proteinExistence type="predicted"/>
<feature type="region of interest" description="Disordered" evidence="1">
    <location>
        <begin position="59"/>
        <end position="87"/>
    </location>
</feature>
<comment type="caution">
    <text evidence="2">The sequence shown here is derived from an EMBL/GenBank/DDBJ whole genome shotgun (WGS) entry which is preliminary data.</text>
</comment>
<feature type="region of interest" description="Disordered" evidence="1">
    <location>
        <begin position="126"/>
        <end position="149"/>
    </location>
</feature>